<feature type="domain" description="ABC-2 type transporter transmembrane" evidence="6">
    <location>
        <begin position="91"/>
        <end position="231"/>
    </location>
</feature>
<dbReference type="PANTHER" id="PTHR43471">
    <property type="entry name" value="ABC TRANSPORTER PERMEASE"/>
    <property type="match status" value="1"/>
</dbReference>
<reference evidence="7 8" key="1">
    <citation type="submission" date="2019-03" db="EMBL/GenBank/DDBJ databases">
        <title>Metabolic potential of uncultured bacteria and archaea associated with petroleum seepage in deep-sea sediments.</title>
        <authorList>
            <person name="Dong X."/>
            <person name="Hubert C."/>
        </authorList>
    </citation>
    <scope>NUCLEOTIDE SEQUENCE [LARGE SCALE GENOMIC DNA]</scope>
    <source>
        <strain evidence="7">E44_bin7</strain>
    </source>
</reference>
<keyword evidence="4 5" id="KW-0472">Membrane</keyword>
<evidence type="ECO:0000256" key="1">
    <source>
        <dbReference type="ARBA" id="ARBA00004141"/>
    </source>
</evidence>
<dbReference type="PANTHER" id="PTHR43471:SF1">
    <property type="entry name" value="ABC TRANSPORTER PERMEASE PROTEIN NOSY-RELATED"/>
    <property type="match status" value="1"/>
</dbReference>
<sequence length="276" mass="30973">MRKRQALMRKRIINVIKKEWRITFSSMNSVLFVILLPVILTLQTLLCIYLAMRFAGAQALIKTILGKGMENWLAAFPALQELPLIERFQVFFFSQFPFYLLLIPALIAMSLATFSIIEEKQTRTLEPLLVTPVRTWELLLGKSLAGAILALFMSWFCAGIFLIATMWMGSANLLESVWNAQWLISLFLLVPLVSLLSFLLGLIASSKAHDAKSAQNIALVIVLPVLAIIGVQLTGFLVFTPARLLILSIVVGMVSLLVLRVAVRLFQRESIVVAWR</sequence>
<evidence type="ECO:0000256" key="4">
    <source>
        <dbReference type="ARBA" id="ARBA00023136"/>
    </source>
</evidence>
<name>A0A523RZF6_UNCAE</name>
<evidence type="ECO:0000256" key="2">
    <source>
        <dbReference type="ARBA" id="ARBA00022692"/>
    </source>
</evidence>
<evidence type="ECO:0000313" key="8">
    <source>
        <dbReference type="Proteomes" id="UP000316360"/>
    </source>
</evidence>
<dbReference type="GO" id="GO:0140359">
    <property type="term" value="F:ABC-type transporter activity"/>
    <property type="evidence" value="ECO:0007669"/>
    <property type="project" value="InterPro"/>
</dbReference>
<evidence type="ECO:0000313" key="7">
    <source>
        <dbReference type="EMBL" id="TET11152.1"/>
    </source>
</evidence>
<keyword evidence="2 5" id="KW-0812">Transmembrane</keyword>
<feature type="transmembrane region" description="Helical" evidence="5">
    <location>
        <begin position="245"/>
        <end position="266"/>
    </location>
</feature>
<comment type="caution">
    <text evidence="7">The sequence shown here is derived from an EMBL/GenBank/DDBJ whole genome shotgun (WGS) entry which is preliminary data.</text>
</comment>
<evidence type="ECO:0000256" key="3">
    <source>
        <dbReference type="ARBA" id="ARBA00022989"/>
    </source>
</evidence>
<organism evidence="7 8">
    <name type="scientific">Aerophobetes bacterium</name>
    <dbReference type="NCBI Taxonomy" id="2030807"/>
    <lineage>
        <taxon>Bacteria</taxon>
        <taxon>Candidatus Aerophobota</taxon>
    </lineage>
</organism>
<comment type="subcellular location">
    <subcellularLocation>
        <location evidence="1">Membrane</location>
        <topology evidence="1">Multi-pass membrane protein</topology>
    </subcellularLocation>
</comment>
<accession>A0A523RZF6</accession>
<evidence type="ECO:0000256" key="5">
    <source>
        <dbReference type="SAM" id="Phobius"/>
    </source>
</evidence>
<dbReference type="Pfam" id="PF12698">
    <property type="entry name" value="ABC2_membrane_3"/>
    <property type="match status" value="1"/>
</dbReference>
<dbReference type="InterPro" id="IPR013525">
    <property type="entry name" value="ABC2_TM"/>
</dbReference>
<dbReference type="GO" id="GO:0016020">
    <property type="term" value="C:membrane"/>
    <property type="evidence" value="ECO:0007669"/>
    <property type="project" value="UniProtKB-SubCell"/>
</dbReference>
<evidence type="ECO:0000259" key="6">
    <source>
        <dbReference type="Pfam" id="PF12698"/>
    </source>
</evidence>
<keyword evidence="3 5" id="KW-1133">Transmembrane helix</keyword>
<dbReference type="Proteomes" id="UP000316360">
    <property type="component" value="Unassembled WGS sequence"/>
</dbReference>
<gene>
    <name evidence="7" type="ORF">E3J84_03220</name>
</gene>
<feature type="transmembrane region" description="Helical" evidence="5">
    <location>
        <begin position="96"/>
        <end position="117"/>
    </location>
</feature>
<dbReference type="EMBL" id="SOKJ01000175">
    <property type="protein sequence ID" value="TET11152.1"/>
    <property type="molecule type" value="Genomic_DNA"/>
</dbReference>
<protein>
    <recommendedName>
        <fullName evidence="6">ABC-2 type transporter transmembrane domain-containing protein</fullName>
    </recommendedName>
</protein>
<proteinExistence type="predicted"/>
<feature type="transmembrane region" description="Helical" evidence="5">
    <location>
        <begin position="180"/>
        <end position="205"/>
    </location>
</feature>
<feature type="transmembrane region" description="Helical" evidence="5">
    <location>
        <begin position="217"/>
        <end position="239"/>
    </location>
</feature>
<dbReference type="AlphaFoldDB" id="A0A523RZF6"/>
<feature type="transmembrane region" description="Helical" evidence="5">
    <location>
        <begin position="144"/>
        <end position="168"/>
    </location>
</feature>